<dbReference type="InterPro" id="IPR029787">
    <property type="entry name" value="Nucleotide_cyclase"/>
</dbReference>
<evidence type="ECO:0000313" key="4">
    <source>
        <dbReference type="EMBL" id="MBB6218894.1"/>
    </source>
</evidence>
<sequence length="420" mass="48827">MEPRLMRMLDNIADAFFFLDLNFDFIYLNRQAQGIFQKDRALLIGKCIWTEFPLLISTPLYREFREALKSKESKILKYNSTPSNRWFEVRIYPDDDGLMVYFFDITDQKKSETQLYENTERFRAIFENSAIGIGVVDLDGKPVECNHALLDMLGYTMDEVSKTSFVDLTHPDDVDKDLTLFHDLLLGKRSSYQIEKRYIRKNHQVIWARLTVSPIFNVQGEIQFIMSMTENITDMKIAEQKQRELTKELQRLSALDGLTELNNRRAFDEFFNQEWHRCLKDGLPLSLILLDIDGFKKYNDTYGHHEGDTCLKTIATTLKEALHEPNHFICRYGGEEFAVILSDTNQETAEMIAESLRVYVESLQIYHLYSHSGKYVTASLGVSTIIPSIFSNPQQLLKNADKALYEAKDYGRNQVRVFSA</sequence>
<feature type="domain" description="GGDEF" evidence="3">
    <location>
        <begin position="283"/>
        <end position="420"/>
    </location>
</feature>
<dbReference type="GO" id="GO:1902201">
    <property type="term" value="P:negative regulation of bacterial-type flagellum-dependent cell motility"/>
    <property type="evidence" value="ECO:0007669"/>
    <property type="project" value="TreeGrafter"/>
</dbReference>
<dbReference type="NCBIfam" id="TIGR00229">
    <property type="entry name" value="sensory_box"/>
    <property type="match status" value="1"/>
</dbReference>
<dbReference type="SMART" id="SM00267">
    <property type="entry name" value="GGDEF"/>
    <property type="match status" value="1"/>
</dbReference>
<dbReference type="EMBL" id="JACHEN010000054">
    <property type="protein sequence ID" value="MBB6218894.1"/>
    <property type="molecule type" value="Genomic_DNA"/>
</dbReference>
<dbReference type="NCBIfam" id="TIGR00254">
    <property type="entry name" value="GGDEF"/>
    <property type="match status" value="1"/>
</dbReference>
<dbReference type="FunFam" id="3.30.70.270:FF:000001">
    <property type="entry name" value="Diguanylate cyclase domain protein"/>
    <property type="match status" value="1"/>
</dbReference>
<dbReference type="Pfam" id="PF00989">
    <property type="entry name" value="PAS"/>
    <property type="match status" value="1"/>
</dbReference>
<evidence type="ECO:0000313" key="5">
    <source>
        <dbReference type="Proteomes" id="UP000579281"/>
    </source>
</evidence>
<dbReference type="GO" id="GO:0043709">
    <property type="term" value="P:cell adhesion involved in single-species biofilm formation"/>
    <property type="evidence" value="ECO:0007669"/>
    <property type="project" value="TreeGrafter"/>
</dbReference>
<dbReference type="PROSITE" id="PS50112">
    <property type="entry name" value="PAS"/>
    <property type="match status" value="1"/>
</dbReference>
<dbReference type="GO" id="GO:0005886">
    <property type="term" value="C:plasma membrane"/>
    <property type="evidence" value="ECO:0007669"/>
    <property type="project" value="TreeGrafter"/>
</dbReference>
<organism evidence="4 5">
    <name type="scientific">Anaerosolibacter carboniphilus</name>
    <dbReference type="NCBI Taxonomy" id="1417629"/>
    <lineage>
        <taxon>Bacteria</taxon>
        <taxon>Bacillati</taxon>
        <taxon>Bacillota</taxon>
        <taxon>Clostridia</taxon>
        <taxon>Peptostreptococcales</taxon>
        <taxon>Thermotaleaceae</taxon>
        <taxon>Anaerosolibacter</taxon>
    </lineage>
</organism>
<dbReference type="CDD" id="cd01949">
    <property type="entry name" value="GGDEF"/>
    <property type="match status" value="1"/>
</dbReference>
<dbReference type="InterPro" id="IPR000160">
    <property type="entry name" value="GGDEF_dom"/>
</dbReference>
<gene>
    <name evidence="4" type="ORF">HNQ80_005069</name>
</gene>
<dbReference type="Pfam" id="PF00990">
    <property type="entry name" value="GGDEF"/>
    <property type="match status" value="1"/>
</dbReference>
<dbReference type="PROSITE" id="PS50887">
    <property type="entry name" value="GGDEF"/>
    <property type="match status" value="1"/>
</dbReference>
<dbReference type="GO" id="GO:0052621">
    <property type="term" value="F:diguanylate cyclase activity"/>
    <property type="evidence" value="ECO:0007669"/>
    <property type="project" value="TreeGrafter"/>
</dbReference>
<feature type="domain" description="PAC" evidence="2">
    <location>
        <begin position="192"/>
        <end position="244"/>
    </location>
</feature>
<dbReference type="SUPFAM" id="SSF55073">
    <property type="entry name" value="Nucleotide cyclase"/>
    <property type="match status" value="1"/>
</dbReference>
<evidence type="ECO:0000259" key="1">
    <source>
        <dbReference type="PROSITE" id="PS50112"/>
    </source>
</evidence>
<dbReference type="SUPFAM" id="SSF55785">
    <property type="entry name" value="PYP-like sensor domain (PAS domain)"/>
    <property type="match status" value="2"/>
</dbReference>
<dbReference type="InterPro" id="IPR050469">
    <property type="entry name" value="Diguanylate_Cyclase"/>
</dbReference>
<dbReference type="SMART" id="SM00091">
    <property type="entry name" value="PAS"/>
    <property type="match status" value="2"/>
</dbReference>
<dbReference type="Gene3D" id="3.30.70.270">
    <property type="match status" value="1"/>
</dbReference>
<dbReference type="InterPro" id="IPR013767">
    <property type="entry name" value="PAS_fold"/>
</dbReference>
<dbReference type="PANTHER" id="PTHR45138:SF9">
    <property type="entry name" value="DIGUANYLATE CYCLASE DGCM-RELATED"/>
    <property type="match status" value="1"/>
</dbReference>
<feature type="domain" description="PAS" evidence="1">
    <location>
        <begin position="118"/>
        <end position="188"/>
    </location>
</feature>
<dbReference type="PANTHER" id="PTHR45138">
    <property type="entry name" value="REGULATORY COMPONENTS OF SENSORY TRANSDUCTION SYSTEM"/>
    <property type="match status" value="1"/>
</dbReference>
<dbReference type="RefSeq" id="WP_184313792.1">
    <property type="nucleotide sequence ID" value="NZ_JACHEN010000054.1"/>
</dbReference>
<dbReference type="InterPro" id="IPR000014">
    <property type="entry name" value="PAS"/>
</dbReference>
<dbReference type="Proteomes" id="UP000579281">
    <property type="component" value="Unassembled WGS sequence"/>
</dbReference>
<dbReference type="AlphaFoldDB" id="A0A841KZ44"/>
<evidence type="ECO:0000259" key="2">
    <source>
        <dbReference type="PROSITE" id="PS50113"/>
    </source>
</evidence>
<reference evidence="4 5" key="1">
    <citation type="submission" date="2020-08" db="EMBL/GenBank/DDBJ databases">
        <title>Genomic Encyclopedia of Type Strains, Phase IV (KMG-IV): sequencing the most valuable type-strain genomes for metagenomic binning, comparative biology and taxonomic classification.</title>
        <authorList>
            <person name="Goeker M."/>
        </authorList>
    </citation>
    <scope>NUCLEOTIDE SEQUENCE [LARGE SCALE GENOMIC DNA]</scope>
    <source>
        <strain evidence="4 5">DSM 103526</strain>
    </source>
</reference>
<evidence type="ECO:0000259" key="3">
    <source>
        <dbReference type="PROSITE" id="PS50887"/>
    </source>
</evidence>
<dbReference type="CDD" id="cd00130">
    <property type="entry name" value="PAS"/>
    <property type="match status" value="1"/>
</dbReference>
<proteinExistence type="predicted"/>
<name>A0A841KZ44_9FIRM</name>
<accession>A0A841KZ44</accession>
<dbReference type="SMART" id="SM00086">
    <property type="entry name" value="PAC"/>
    <property type="match status" value="1"/>
</dbReference>
<dbReference type="InterPro" id="IPR001610">
    <property type="entry name" value="PAC"/>
</dbReference>
<dbReference type="PROSITE" id="PS50113">
    <property type="entry name" value="PAC"/>
    <property type="match status" value="1"/>
</dbReference>
<dbReference type="InterPro" id="IPR035965">
    <property type="entry name" value="PAS-like_dom_sf"/>
</dbReference>
<dbReference type="InterPro" id="IPR013656">
    <property type="entry name" value="PAS_4"/>
</dbReference>
<protein>
    <submittedName>
        <fullName evidence="4">Diguanylate cyclase (GGDEF)-like protein/PAS domain S-box-containing protein</fullName>
    </submittedName>
</protein>
<keyword evidence="5" id="KW-1185">Reference proteome</keyword>
<dbReference type="InterPro" id="IPR000700">
    <property type="entry name" value="PAS-assoc_C"/>
</dbReference>
<dbReference type="Gene3D" id="3.30.450.20">
    <property type="entry name" value="PAS domain"/>
    <property type="match status" value="2"/>
</dbReference>
<dbReference type="InterPro" id="IPR043128">
    <property type="entry name" value="Rev_trsase/Diguanyl_cyclase"/>
</dbReference>
<dbReference type="GO" id="GO:0006355">
    <property type="term" value="P:regulation of DNA-templated transcription"/>
    <property type="evidence" value="ECO:0007669"/>
    <property type="project" value="InterPro"/>
</dbReference>
<comment type="caution">
    <text evidence="4">The sequence shown here is derived from an EMBL/GenBank/DDBJ whole genome shotgun (WGS) entry which is preliminary data.</text>
</comment>
<dbReference type="Pfam" id="PF08448">
    <property type="entry name" value="PAS_4"/>
    <property type="match status" value="1"/>
</dbReference>